<name>Q0V5N0_PHANO</name>
<dbReference type="RefSeq" id="XP_001791362.1">
    <property type="nucleotide sequence ID" value="XM_001791310.1"/>
</dbReference>
<protein>
    <submittedName>
        <fullName evidence="2">Uncharacterized protein</fullName>
    </submittedName>
</protein>
<evidence type="ECO:0000313" key="2">
    <source>
        <dbReference type="EMBL" id="EAT92179.1"/>
    </source>
</evidence>
<dbReference type="HOGENOM" id="CLU_3051106_0_0_1"/>
<evidence type="ECO:0000313" key="3">
    <source>
        <dbReference type="Proteomes" id="UP000001055"/>
    </source>
</evidence>
<proteinExistence type="predicted"/>
<dbReference type="InParanoid" id="Q0V5N0"/>
<organism evidence="2 3">
    <name type="scientific">Phaeosphaeria nodorum (strain SN15 / ATCC MYA-4574 / FGSC 10173)</name>
    <name type="common">Glume blotch fungus</name>
    <name type="synonym">Parastagonospora nodorum</name>
    <dbReference type="NCBI Taxonomy" id="321614"/>
    <lineage>
        <taxon>Eukaryota</taxon>
        <taxon>Fungi</taxon>
        <taxon>Dikarya</taxon>
        <taxon>Ascomycota</taxon>
        <taxon>Pezizomycotina</taxon>
        <taxon>Dothideomycetes</taxon>
        <taxon>Pleosporomycetidae</taxon>
        <taxon>Pleosporales</taxon>
        <taxon>Pleosporineae</taxon>
        <taxon>Phaeosphaeriaceae</taxon>
        <taxon>Parastagonospora</taxon>
    </lineage>
</organism>
<dbReference type="AlphaFoldDB" id="Q0V5N0"/>
<reference evidence="3" key="1">
    <citation type="journal article" date="2007" name="Plant Cell">
        <title>Dothideomycete-plant interactions illuminated by genome sequencing and EST analysis of the wheat pathogen Stagonospora nodorum.</title>
        <authorList>
            <person name="Hane J.K."/>
            <person name="Lowe R.G."/>
            <person name="Solomon P.S."/>
            <person name="Tan K.C."/>
            <person name="Schoch C.L."/>
            <person name="Spatafora J.W."/>
            <person name="Crous P.W."/>
            <person name="Kodira C."/>
            <person name="Birren B.W."/>
            <person name="Galagan J.E."/>
            <person name="Torriani S.F."/>
            <person name="McDonald B.A."/>
            <person name="Oliver R.P."/>
        </authorList>
    </citation>
    <scope>NUCLEOTIDE SEQUENCE [LARGE SCALE GENOMIC DNA]</scope>
    <source>
        <strain evidence="3">SN15 / ATCC MYA-4574 / FGSC 10173</strain>
    </source>
</reference>
<keyword evidence="1" id="KW-0732">Signal</keyword>
<gene>
    <name evidence="2" type="ORF">SNOG_00684</name>
</gene>
<evidence type="ECO:0000256" key="1">
    <source>
        <dbReference type="SAM" id="SignalP"/>
    </source>
</evidence>
<accession>Q0V5N0</accession>
<dbReference type="EMBL" id="CH445325">
    <property type="protein sequence ID" value="EAT92179.1"/>
    <property type="molecule type" value="Genomic_DNA"/>
</dbReference>
<dbReference type="GeneID" id="5967962"/>
<dbReference type="KEGG" id="pno:SNOG_00684"/>
<feature type="chain" id="PRO_5004178471" evidence="1">
    <location>
        <begin position="19"/>
        <end position="54"/>
    </location>
</feature>
<sequence>MIANLLFTPSIWLRLALAFVVSRLALSDPRWQDAAALCIVKLLWIWAENMDMCA</sequence>
<feature type="signal peptide" evidence="1">
    <location>
        <begin position="1"/>
        <end position="18"/>
    </location>
</feature>
<dbReference type="Proteomes" id="UP000001055">
    <property type="component" value="Unassembled WGS sequence"/>
</dbReference>